<comment type="caution">
    <text evidence="9">The sequence shown here is derived from an EMBL/GenBank/DDBJ whole genome shotgun (WGS) entry which is preliminary data.</text>
</comment>
<comment type="similarity">
    <text evidence="7">Belongs to the RecR family.</text>
</comment>
<dbReference type="InterPro" id="IPR034137">
    <property type="entry name" value="TOPRIM_RecR"/>
</dbReference>
<dbReference type="RefSeq" id="WP_147169651.1">
    <property type="nucleotide sequence ID" value="NZ_VOOR01000096.1"/>
</dbReference>
<dbReference type="Gene3D" id="1.10.8.420">
    <property type="entry name" value="RecR Domain 1"/>
    <property type="match status" value="1"/>
</dbReference>
<dbReference type="SUPFAM" id="SSF111304">
    <property type="entry name" value="Recombination protein RecR"/>
    <property type="match status" value="1"/>
</dbReference>
<dbReference type="PROSITE" id="PS50880">
    <property type="entry name" value="TOPRIM"/>
    <property type="match status" value="1"/>
</dbReference>
<dbReference type="InterPro" id="IPR006171">
    <property type="entry name" value="TOPRIM_dom"/>
</dbReference>
<evidence type="ECO:0000256" key="7">
    <source>
        <dbReference type="HAMAP-Rule" id="MF_00017"/>
    </source>
</evidence>
<gene>
    <name evidence="7 9" type="primary">recR</name>
    <name evidence="9" type="ORF">FRY97_21295</name>
</gene>
<dbReference type="NCBIfam" id="TIGR00615">
    <property type="entry name" value="recR"/>
    <property type="match status" value="1"/>
</dbReference>
<keyword evidence="10" id="KW-1185">Reference proteome</keyword>
<dbReference type="GO" id="GO:0006310">
    <property type="term" value="P:DNA recombination"/>
    <property type="evidence" value="ECO:0007669"/>
    <property type="project" value="UniProtKB-UniRule"/>
</dbReference>
<dbReference type="InterPro" id="IPR023627">
    <property type="entry name" value="Rcmb_RecR"/>
</dbReference>
<keyword evidence="4 7" id="KW-0862">Zinc</keyword>
<dbReference type="InterPro" id="IPR015967">
    <property type="entry name" value="Rcmb_RecR_Znf"/>
</dbReference>
<evidence type="ECO:0000256" key="3">
    <source>
        <dbReference type="ARBA" id="ARBA00022771"/>
    </source>
</evidence>
<evidence type="ECO:0000256" key="1">
    <source>
        <dbReference type="ARBA" id="ARBA00022723"/>
    </source>
</evidence>
<evidence type="ECO:0000256" key="5">
    <source>
        <dbReference type="ARBA" id="ARBA00023172"/>
    </source>
</evidence>
<dbReference type="Pfam" id="PF02132">
    <property type="entry name" value="RecR_ZnF"/>
    <property type="match status" value="1"/>
</dbReference>
<keyword evidence="5 7" id="KW-0233">DNA recombination</keyword>
<keyword evidence="3 7" id="KW-0863">Zinc-finger</keyword>
<keyword evidence="2 7" id="KW-0227">DNA damage</keyword>
<protein>
    <recommendedName>
        <fullName evidence="7">Recombination protein RecR</fullName>
    </recommendedName>
</protein>
<proteinExistence type="inferred from homology"/>
<organism evidence="9 10">
    <name type="scientific">Phaeodactylibacter luteus</name>
    <dbReference type="NCBI Taxonomy" id="1564516"/>
    <lineage>
        <taxon>Bacteria</taxon>
        <taxon>Pseudomonadati</taxon>
        <taxon>Bacteroidota</taxon>
        <taxon>Saprospiria</taxon>
        <taxon>Saprospirales</taxon>
        <taxon>Haliscomenobacteraceae</taxon>
        <taxon>Phaeodactylibacter</taxon>
    </lineage>
</organism>
<comment type="function">
    <text evidence="7">May play a role in DNA repair. It seems to be involved in an RecBC-independent recombinational process of DNA repair. It may act with RecF and RecO.</text>
</comment>
<feature type="domain" description="Toprim" evidence="8">
    <location>
        <begin position="81"/>
        <end position="176"/>
    </location>
</feature>
<dbReference type="GO" id="GO:0008270">
    <property type="term" value="F:zinc ion binding"/>
    <property type="evidence" value="ECO:0007669"/>
    <property type="project" value="UniProtKB-KW"/>
</dbReference>
<keyword evidence="1 7" id="KW-0479">Metal-binding</keyword>
<evidence type="ECO:0000313" key="10">
    <source>
        <dbReference type="Proteomes" id="UP000321580"/>
    </source>
</evidence>
<dbReference type="GO" id="GO:0003677">
    <property type="term" value="F:DNA binding"/>
    <property type="evidence" value="ECO:0007669"/>
    <property type="project" value="UniProtKB-UniRule"/>
</dbReference>
<dbReference type="GO" id="GO:0006281">
    <property type="term" value="P:DNA repair"/>
    <property type="evidence" value="ECO:0007669"/>
    <property type="project" value="UniProtKB-UniRule"/>
</dbReference>
<keyword evidence="6 7" id="KW-0234">DNA repair</keyword>
<dbReference type="Proteomes" id="UP000321580">
    <property type="component" value="Unassembled WGS sequence"/>
</dbReference>
<dbReference type="SMART" id="SM00493">
    <property type="entry name" value="TOPRIM"/>
    <property type="match status" value="1"/>
</dbReference>
<dbReference type="PANTHER" id="PTHR30446">
    <property type="entry name" value="RECOMBINATION PROTEIN RECR"/>
    <property type="match status" value="1"/>
</dbReference>
<evidence type="ECO:0000256" key="6">
    <source>
        <dbReference type="ARBA" id="ARBA00023204"/>
    </source>
</evidence>
<dbReference type="Pfam" id="PF13662">
    <property type="entry name" value="Toprim_4"/>
    <property type="match status" value="1"/>
</dbReference>
<feature type="zinc finger region" description="C4-type" evidence="7">
    <location>
        <begin position="58"/>
        <end position="73"/>
    </location>
</feature>
<accession>A0A5C6RG39</accession>
<dbReference type="Gene3D" id="3.40.1360.10">
    <property type="match status" value="1"/>
</dbReference>
<evidence type="ECO:0000313" key="9">
    <source>
        <dbReference type="EMBL" id="TXB59425.1"/>
    </source>
</evidence>
<evidence type="ECO:0000256" key="2">
    <source>
        <dbReference type="ARBA" id="ARBA00022763"/>
    </source>
</evidence>
<dbReference type="Gene3D" id="3.30.60.80">
    <property type="match status" value="1"/>
</dbReference>
<dbReference type="AlphaFoldDB" id="A0A5C6RG39"/>
<dbReference type="PANTHER" id="PTHR30446:SF0">
    <property type="entry name" value="RECOMBINATION PROTEIN RECR"/>
    <property type="match status" value="1"/>
</dbReference>
<dbReference type="InterPro" id="IPR000093">
    <property type="entry name" value="DNA_Rcmb_RecR"/>
</dbReference>
<dbReference type="CDD" id="cd01025">
    <property type="entry name" value="TOPRIM_recR"/>
    <property type="match status" value="1"/>
</dbReference>
<name>A0A5C6RG39_9BACT</name>
<dbReference type="OrthoDB" id="9802672at2"/>
<sequence>MNFSSKYLEEAVHAFATLPGIGRKTALRLALHLAQQPAEQSRSFADAVIRMREHIQPCKQCFNLSDGPLCNICSDKRREESVICVVEGIRDVMAIEDTGQYRGLYHVLGGVISPIEGVGPSDLTIDDLVGRVEKGGVKEIIMAISPTIEGDTTIFYLTRKLEGKEVQISTIARGVSFGGELEYADELTLGRSIAARVPYQKNG</sequence>
<reference evidence="9 10" key="1">
    <citation type="submission" date="2019-08" db="EMBL/GenBank/DDBJ databases">
        <title>Genome of Phaeodactylibacter luteus.</title>
        <authorList>
            <person name="Bowman J.P."/>
        </authorList>
    </citation>
    <scope>NUCLEOTIDE SEQUENCE [LARGE SCALE GENOMIC DNA]</scope>
    <source>
        <strain evidence="9 10">KCTC 42180</strain>
    </source>
</reference>
<evidence type="ECO:0000256" key="4">
    <source>
        <dbReference type="ARBA" id="ARBA00022833"/>
    </source>
</evidence>
<dbReference type="Pfam" id="PF21175">
    <property type="entry name" value="RecR_C"/>
    <property type="match status" value="1"/>
</dbReference>
<dbReference type="Gene3D" id="6.10.250.240">
    <property type="match status" value="1"/>
</dbReference>
<dbReference type="EMBL" id="VOOR01000096">
    <property type="protein sequence ID" value="TXB59425.1"/>
    <property type="molecule type" value="Genomic_DNA"/>
</dbReference>
<dbReference type="Pfam" id="PF21176">
    <property type="entry name" value="RecR_HhH"/>
    <property type="match status" value="1"/>
</dbReference>
<evidence type="ECO:0000259" key="8">
    <source>
        <dbReference type="PROSITE" id="PS50880"/>
    </source>
</evidence>
<dbReference type="HAMAP" id="MF_00017">
    <property type="entry name" value="RecR"/>
    <property type="match status" value="1"/>
</dbReference>